<organism evidence="5 6">
    <name type="scientific">Colletotrichum liriopes</name>
    <dbReference type="NCBI Taxonomy" id="708192"/>
    <lineage>
        <taxon>Eukaryota</taxon>
        <taxon>Fungi</taxon>
        <taxon>Dikarya</taxon>
        <taxon>Ascomycota</taxon>
        <taxon>Pezizomycotina</taxon>
        <taxon>Sordariomycetes</taxon>
        <taxon>Hypocreomycetidae</taxon>
        <taxon>Glomerellales</taxon>
        <taxon>Glomerellaceae</taxon>
        <taxon>Colletotrichum</taxon>
        <taxon>Colletotrichum spaethianum species complex</taxon>
    </lineage>
</organism>
<dbReference type="Gene3D" id="3.90.25.10">
    <property type="entry name" value="UDP-galactose 4-epimerase, domain 1"/>
    <property type="match status" value="1"/>
</dbReference>
<evidence type="ECO:0000256" key="2">
    <source>
        <dbReference type="ARBA" id="ARBA00022857"/>
    </source>
</evidence>
<protein>
    <submittedName>
        <fullName evidence="5">NmrA-like family domain-containing protein 1</fullName>
    </submittedName>
</protein>
<evidence type="ECO:0000313" key="5">
    <source>
        <dbReference type="EMBL" id="GJC85603.1"/>
    </source>
</evidence>
<gene>
    <name evidence="5" type="ORF">ColLi_08441</name>
</gene>
<proteinExistence type="inferred from homology"/>
<dbReference type="PANTHER" id="PTHR42748:SF30">
    <property type="entry name" value="NMRA-LIKE DOMAIN-CONTAINING PROTEIN"/>
    <property type="match status" value="1"/>
</dbReference>
<keyword evidence="6" id="KW-1185">Reference proteome</keyword>
<dbReference type="InterPro" id="IPR008030">
    <property type="entry name" value="NmrA-like"/>
</dbReference>
<dbReference type="EMBL" id="BPPX01000018">
    <property type="protein sequence ID" value="GJC85603.1"/>
    <property type="molecule type" value="Genomic_DNA"/>
</dbReference>
<evidence type="ECO:0000259" key="4">
    <source>
        <dbReference type="Pfam" id="PF05368"/>
    </source>
</evidence>
<evidence type="ECO:0000256" key="1">
    <source>
        <dbReference type="ARBA" id="ARBA00006328"/>
    </source>
</evidence>
<dbReference type="CDD" id="cd05251">
    <property type="entry name" value="NmrA_like_SDR_a"/>
    <property type="match status" value="1"/>
</dbReference>
<comment type="caution">
    <text evidence="5">The sequence shown here is derived from an EMBL/GenBank/DDBJ whole genome shotgun (WGS) entry which is preliminary data.</text>
</comment>
<dbReference type="GO" id="GO:0005634">
    <property type="term" value="C:nucleus"/>
    <property type="evidence" value="ECO:0007669"/>
    <property type="project" value="TreeGrafter"/>
</dbReference>
<feature type="domain" description="NmrA-like" evidence="4">
    <location>
        <begin position="11"/>
        <end position="309"/>
    </location>
</feature>
<dbReference type="Gene3D" id="3.40.50.720">
    <property type="entry name" value="NAD(P)-binding Rossmann-like Domain"/>
    <property type="match status" value="1"/>
</dbReference>
<dbReference type="Pfam" id="PF05368">
    <property type="entry name" value="NmrA"/>
    <property type="match status" value="1"/>
</dbReference>
<dbReference type="Proteomes" id="UP001055172">
    <property type="component" value="Unassembled WGS sequence"/>
</dbReference>
<accession>A0AA37LVK3</accession>
<dbReference type="SUPFAM" id="SSF51735">
    <property type="entry name" value="NAD(P)-binding Rossmann-fold domains"/>
    <property type="match status" value="1"/>
</dbReference>
<dbReference type="AlphaFoldDB" id="A0AA37LVK3"/>
<reference evidence="5 6" key="1">
    <citation type="submission" date="2021-07" db="EMBL/GenBank/DDBJ databases">
        <title>Genome data of Colletotrichum spaethianum.</title>
        <authorList>
            <person name="Utami Y.D."/>
            <person name="Hiruma K."/>
        </authorList>
    </citation>
    <scope>NUCLEOTIDE SEQUENCE [LARGE SCALE GENOMIC DNA]</scope>
    <source>
        <strain evidence="5 6">MAFF 242679</strain>
    </source>
</reference>
<evidence type="ECO:0000313" key="6">
    <source>
        <dbReference type="Proteomes" id="UP001055172"/>
    </source>
</evidence>
<dbReference type="GO" id="GO:0016491">
    <property type="term" value="F:oxidoreductase activity"/>
    <property type="evidence" value="ECO:0007669"/>
    <property type="project" value="UniProtKB-KW"/>
</dbReference>
<dbReference type="InterPro" id="IPR051164">
    <property type="entry name" value="NmrA-like_oxidored"/>
</dbReference>
<comment type="similarity">
    <text evidence="1">Belongs to the NmrA-type oxidoreductase family.</text>
</comment>
<sequence>MTISNSSAAPLIAVVGSTGLQGGSVINNLEASTKPYRVRGITRDTSKPKAQELAKKGVELVSANLSLDNKSGIEDAFRGATYVFIMTNFWEHLDGERENAEGSLMVDSAKAVGVKLVLLSSLVSAKKASNGELTNVYHFDAKAAISDHARAIGVPFVEIHAGGYMNNFTSFSRPRAAGDGSYVVDGTWTETTKVPLLDTLYDFGLFVRLAIESNEFNKGDGKIISAYGEWISIADQIKILNEVTGKKVTYNKLSYDQSRAGLDQAGLPPHAIDDMIDMFKFQESVWENVLVESNRKELARRPRTFREYAEAEDWSTVFV</sequence>
<keyword evidence="2" id="KW-0521">NADP</keyword>
<keyword evidence="3" id="KW-0560">Oxidoreductase</keyword>
<evidence type="ECO:0000256" key="3">
    <source>
        <dbReference type="ARBA" id="ARBA00023002"/>
    </source>
</evidence>
<dbReference type="InterPro" id="IPR036291">
    <property type="entry name" value="NAD(P)-bd_dom_sf"/>
</dbReference>
<name>A0AA37LVK3_9PEZI</name>
<dbReference type="PANTHER" id="PTHR42748">
    <property type="entry name" value="NITROGEN METABOLITE REPRESSION PROTEIN NMRA FAMILY MEMBER"/>
    <property type="match status" value="1"/>
</dbReference>